<evidence type="ECO:0000256" key="4">
    <source>
        <dbReference type="ARBA" id="ARBA00022840"/>
    </source>
</evidence>
<name>A0AAV4ZRP1_9HYPH</name>
<dbReference type="GO" id="GO:0005524">
    <property type="term" value="F:ATP binding"/>
    <property type="evidence" value="ECO:0007669"/>
    <property type="project" value="UniProtKB-KW"/>
</dbReference>
<proteinExistence type="predicted"/>
<evidence type="ECO:0000313" key="7">
    <source>
        <dbReference type="EMBL" id="GJD90670.1"/>
    </source>
</evidence>
<keyword evidence="4" id="KW-0067">ATP-binding</keyword>
<dbReference type="SUPFAM" id="SSF52440">
    <property type="entry name" value="PreATP-grasp domain"/>
    <property type="match status" value="1"/>
</dbReference>
<evidence type="ECO:0000256" key="2">
    <source>
        <dbReference type="ARBA" id="ARBA00022723"/>
    </source>
</evidence>
<evidence type="ECO:0000256" key="1">
    <source>
        <dbReference type="ARBA" id="ARBA00022598"/>
    </source>
</evidence>
<evidence type="ECO:0000256" key="5">
    <source>
        <dbReference type="ARBA" id="ARBA00022842"/>
    </source>
</evidence>
<dbReference type="GO" id="GO:0046872">
    <property type="term" value="F:metal ion binding"/>
    <property type="evidence" value="ECO:0007669"/>
    <property type="project" value="UniProtKB-KW"/>
</dbReference>
<keyword evidence="8" id="KW-1185">Reference proteome</keyword>
<dbReference type="RefSeq" id="WP_238230822.1">
    <property type="nucleotide sequence ID" value="NZ_BPQO01000020.1"/>
</dbReference>
<organism evidence="7 8">
    <name type="scientific">Methylobacterium hispanicum</name>
    <dbReference type="NCBI Taxonomy" id="270350"/>
    <lineage>
        <taxon>Bacteria</taxon>
        <taxon>Pseudomonadati</taxon>
        <taxon>Pseudomonadota</taxon>
        <taxon>Alphaproteobacteria</taxon>
        <taxon>Hyphomicrobiales</taxon>
        <taxon>Methylobacteriaceae</taxon>
        <taxon>Methylobacterium</taxon>
    </lineage>
</organism>
<dbReference type="GO" id="GO:0016874">
    <property type="term" value="F:ligase activity"/>
    <property type="evidence" value="ECO:0007669"/>
    <property type="project" value="UniProtKB-KW"/>
</dbReference>
<keyword evidence="2" id="KW-0479">Metal-binding</keyword>
<reference evidence="7" key="1">
    <citation type="journal article" date="2016" name="Front. Microbiol.">
        <title>Genome Sequence of the Piezophilic, Mesophilic Sulfate-Reducing Bacterium Desulfovibrio indicus J2T.</title>
        <authorList>
            <person name="Cao J."/>
            <person name="Maignien L."/>
            <person name="Shao Z."/>
            <person name="Alain K."/>
            <person name="Jebbar M."/>
        </authorList>
    </citation>
    <scope>NUCLEOTIDE SEQUENCE</scope>
    <source>
        <strain evidence="7">DSM 16372</strain>
    </source>
</reference>
<accession>A0AAV4ZRP1</accession>
<dbReference type="InterPro" id="IPR016185">
    <property type="entry name" value="PreATP-grasp_dom_sf"/>
</dbReference>
<evidence type="ECO:0000256" key="3">
    <source>
        <dbReference type="ARBA" id="ARBA00022741"/>
    </source>
</evidence>
<dbReference type="SUPFAM" id="SSF56059">
    <property type="entry name" value="Glutathione synthetase ATP-binding domain-like"/>
    <property type="match status" value="1"/>
</dbReference>
<protein>
    <submittedName>
        <fullName evidence="7">Acid--amine ligase YgiC</fullName>
    </submittedName>
</protein>
<keyword evidence="1 7" id="KW-0436">Ligase</keyword>
<reference evidence="7" key="2">
    <citation type="submission" date="2021-08" db="EMBL/GenBank/DDBJ databases">
        <authorList>
            <person name="Tani A."/>
            <person name="Ola A."/>
            <person name="Ogura Y."/>
            <person name="Katsura K."/>
            <person name="Hayashi T."/>
        </authorList>
    </citation>
    <scope>NUCLEOTIDE SEQUENCE</scope>
    <source>
        <strain evidence="7">DSM 16372</strain>
    </source>
</reference>
<sequence>MRRLPSPERPDWRAKARREGFVFHTPAGAPYWREDARFEFTLRQIEDGIEVPTAEIDAMVLDIVPDLVGDELYLARLGYPRELWDWIAESWRSRAPSVYGRYDLAYDGAGPAKLLEAQVDTPTSLYEAAVWQWGWLEDMIAAGGLPPDADQFNSLHDKVVAGFRAALDRGHGPRLHLLHVGGHVEDMSNAAYVEDCAKQAGFSTTLVPLDQVGWEPGKGFVDADDATIDTAWKLYPIELMARSAYGPMLPHAPTRWIEPQWKAVLSTKALLPALWARHPGHPNLLPAFHDDDPGAASLGGDYVRKPLFGREGANVEVVGQGDVVAKTDGPHGDEPLVRQARADLFRSPAGHAVIGSWIADGQPAGIGIRESRGPVTGDDACFMPHAIVG</sequence>
<feature type="domain" description="Glutathionylspermidine synthase pre-ATP-grasp-like" evidence="6">
    <location>
        <begin position="12"/>
        <end position="387"/>
    </location>
</feature>
<dbReference type="EMBL" id="BPQO01000020">
    <property type="protein sequence ID" value="GJD90670.1"/>
    <property type="molecule type" value="Genomic_DNA"/>
</dbReference>
<evidence type="ECO:0000313" key="8">
    <source>
        <dbReference type="Proteomes" id="UP001055247"/>
    </source>
</evidence>
<comment type="caution">
    <text evidence="7">The sequence shown here is derived from an EMBL/GenBank/DDBJ whole genome shotgun (WGS) entry which is preliminary data.</text>
</comment>
<keyword evidence="3" id="KW-0547">Nucleotide-binding</keyword>
<keyword evidence="5" id="KW-0460">Magnesium</keyword>
<dbReference type="Proteomes" id="UP001055247">
    <property type="component" value="Unassembled WGS sequence"/>
</dbReference>
<dbReference type="AlphaFoldDB" id="A0AAV4ZRP1"/>
<dbReference type="Pfam" id="PF03738">
    <property type="entry name" value="GSP_synth"/>
    <property type="match status" value="1"/>
</dbReference>
<dbReference type="Gene3D" id="3.30.1490.330">
    <property type="match status" value="1"/>
</dbReference>
<dbReference type="InterPro" id="IPR005494">
    <property type="entry name" value="GSPS_pre-ATP-grasp-like_dom"/>
</dbReference>
<gene>
    <name evidence="7" type="primary">ygiC</name>
    <name evidence="7" type="ORF">BHAOGJBA_4212</name>
</gene>
<evidence type="ECO:0000259" key="6">
    <source>
        <dbReference type="Pfam" id="PF03738"/>
    </source>
</evidence>